<dbReference type="EMBL" id="CAXAMM010025725">
    <property type="protein sequence ID" value="CAK9057457.1"/>
    <property type="molecule type" value="Genomic_DNA"/>
</dbReference>
<name>A0ABP0N2Y4_9DINO</name>
<feature type="region of interest" description="Disordered" evidence="1">
    <location>
        <begin position="341"/>
        <end position="361"/>
    </location>
</feature>
<comment type="caution">
    <text evidence="3">The sequence shown here is derived from an EMBL/GenBank/DDBJ whole genome shotgun (WGS) entry which is preliminary data.</text>
</comment>
<dbReference type="PANTHER" id="PTHR19308:SF14">
    <property type="entry name" value="START DOMAIN-CONTAINING PROTEIN"/>
    <property type="match status" value="1"/>
</dbReference>
<keyword evidence="4" id="KW-1185">Reference proteome</keyword>
<evidence type="ECO:0000259" key="2">
    <source>
        <dbReference type="PROSITE" id="PS50848"/>
    </source>
</evidence>
<sequence>MALAEETWQAGPWQLVPDGLSAIGNERTPGRMAEETFASFQTTCESEEDNVDLITRLSSSSSATRLITQHEVEQLLWLTDAGDEVWETIQSDDLTHVRRHRDRSLFGGSAFVKLTGRVANATAAQVAHCHMHFADRAGWDKQMDGFKILHHEKGNDLLYSVIHAPPLADRDFLMHHTVFRHESGRGLMFYSRSADDSLYPPTRAVRAKQYVAAHQIMQDADGRGVTFTTTTAMDPYIPFLPRWIMSLLVPSEFRRWVHAVDRRCKELNRDGIKVPCSPLFLAEPELRSAATVASGLLQEVEVRKDSLKSLATCDDSTDSDPVGYLDSDLASDTAVSLGALRGAESQRESSPGGSGLGETSPILEDDAIVTAAPGSFWGCAPCRCA</sequence>
<gene>
    <name evidence="3" type="ORF">SCF082_LOCUS30844</name>
</gene>
<evidence type="ECO:0000256" key="1">
    <source>
        <dbReference type="SAM" id="MobiDB-lite"/>
    </source>
</evidence>
<protein>
    <recommendedName>
        <fullName evidence="2">START domain-containing protein</fullName>
    </recommendedName>
</protein>
<feature type="domain" description="START" evidence="2">
    <location>
        <begin position="57"/>
        <end position="269"/>
    </location>
</feature>
<dbReference type="Proteomes" id="UP001642464">
    <property type="component" value="Unassembled WGS sequence"/>
</dbReference>
<accession>A0ABP0N2Y4</accession>
<dbReference type="InterPro" id="IPR051213">
    <property type="entry name" value="START_lipid_transfer"/>
</dbReference>
<evidence type="ECO:0000313" key="4">
    <source>
        <dbReference type="Proteomes" id="UP001642464"/>
    </source>
</evidence>
<reference evidence="3 4" key="1">
    <citation type="submission" date="2024-02" db="EMBL/GenBank/DDBJ databases">
        <authorList>
            <person name="Chen Y."/>
            <person name="Shah S."/>
            <person name="Dougan E. K."/>
            <person name="Thang M."/>
            <person name="Chan C."/>
        </authorList>
    </citation>
    <scope>NUCLEOTIDE SEQUENCE [LARGE SCALE GENOMIC DNA]</scope>
</reference>
<dbReference type="InterPro" id="IPR002913">
    <property type="entry name" value="START_lipid-bd_dom"/>
</dbReference>
<dbReference type="Gene3D" id="3.30.530.20">
    <property type="match status" value="1"/>
</dbReference>
<organism evidence="3 4">
    <name type="scientific">Durusdinium trenchii</name>
    <dbReference type="NCBI Taxonomy" id="1381693"/>
    <lineage>
        <taxon>Eukaryota</taxon>
        <taxon>Sar</taxon>
        <taxon>Alveolata</taxon>
        <taxon>Dinophyceae</taxon>
        <taxon>Suessiales</taxon>
        <taxon>Symbiodiniaceae</taxon>
        <taxon>Durusdinium</taxon>
    </lineage>
</organism>
<proteinExistence type="predicted"/>
<dbReference type="Pfam" id="PF01852">
    <property type="entry name" value="START"/>
    <property type="match status" value="1"/>
</dbReference>
<dbReference type="PROSITE" id="PS50848">
    <property type="entry name" value="START"/>
    <property type="match status" value="1"/>
</dbReference>
<dbReference type="InterPro" id="IPR023393">
    <property type="entry name" value="START-like_dom_sf"/>
</dbReference>
<dbReference type="SUPFAM" id="SSF55961">
    <property type="entry name" value="Bet v1-like"/>
    <property type="match status" value="1"/>
</dbReference>
<evidence type="ECO:0000313" key="3">
    <source>
        <dbReference type="EMBL" id="CAK9057457.1"/>
    </source>
</evidence>
<dbReference type="PANTHER" id="PTHR19308">
    <property type="entry name" value="PHOSPHATIDYLCHOLINE TRANSFER PROTEIN"/>
    <property type="match status" value="1"/>
</dbReference>